<dbReference type="PROSITE" id="PS00139">
    <property type="entry name" value="THIOL_PROTEASE_CYS"/>
    <property type="match status" value="1"/>
</dbReference>
<dbReference type="Pfam" id="PF00112">
    <property type="entry name" value="Peptidase_C1"/>
    <property type="match status" value="1"/>
</dbReference>
<dbReference type="InterPro" id="IPR025660">
    <property type="entry name" value="Pept_his_AS"/>
</dbReference>
<dbReference type="InterPro" id="IPR013128">
    <property type="entry name" value="Peptidase_C1A"/>
</dbReference>
<dbReference type="RefSeq" id="XP_004993594.1">
    <property type="nucleotide sequence ID" value="XM_004993537.1"/>
</dbReference>
<dbReference type="OrthoDB" id="10259130at2759"/>
<gene>
    <name evidence="6" type="ORF">PTSG_05727</name>
</gene>
<evidence type="ECO:0000256" key="1">
    <source>
        <dbReference type="ARBA" id="ARBA00008455"/>
    </source>
</evidence>
<keyword evidence="2" id="KW-1015">Disulfide bond</keyword>
<dbReference type="eggNOG" id="KOG1543">
    <property type="taxonomic scope" value="Eukaryota"/>
</dbReference>
<name>F2UB19_SALR5</name>
<organism evidence="7">
    <name type="scientific">Salpingoeca rosetta (strain ATCC 50818 / BSB-021)</name>
    <dbReference type="NCBI Taxonomy" id="946362"/>
    <lineage>
        <taxon>Eukaryota</taxon>
        <taxon>Choanoflagellata</taxon>
        <taxon>Craspedida</taxon>
        <taxon>Salpingoecidae</taxon>
        <taxon>Salpingoeca</taxon>
    </lineage>
</organism>
<dbReference type="GO" id="GO:0008234">
    <property type="term" value="F:cysteine-type peptidase activity"/>
    <property type="evidence" value="ECO:0007669"/>
    <property type="project" value="InterPro"/>
</dbReference>
<feature type="domain" description="Cathepsin propeptide inhibitor" evidence="5">
    <location>
        <begin position="57"/>
        <end position="114"/>
    </location>
</feature>
<evidence type="ECO:0000256" key="3">
    <source>
        <dbReference type="SAM" id="Phobius"/>
    </source>
</evidence>
<dbReference type="STRING" id="946362.F2UB19"/>
<dbReference type="Pfam" id="PF08246">
    <property type="entry name" value="Inhibitor_I29"/>
    <property type="match status" value="1"/>
</dbReference>
<dbReference type="InterPro" id="IPR000668">
    <property type="entry name" value="Peptidase_C1A_C"/>
</dbReference>
<dbReference type="KEGG" id="sre:PTSG_05727"/>
<sequence length="398" mass="44099">MGHLLLHPHFTSDLEEERKTNLRHTMRAVVVVAALVALVATTVSAKTLWHQLDGYSFEHFKAEYGKRYLSSEEHDFRRQVFERTLASVKAHNSDPTKTWKQGINHMSDWTDGEFKRLLGYDKGIGYSLHRPTPPGFKANVDVNGLPDSVDWRTKHVVTAVKDQGQCGSCWSFGSAETLESHVAVQTGTLEVLSEQNILDCTPNPEECGGTGGCQGGTAEIAYEHMAKHGGLQTEWTYPYLSWYGDNYKCHFKEKMSVVNVTGYVKLPSNQYEPLMDAIANKGPISISVEAVAWKNYESGIFDGCNQTNPDIDHAVQLVGYGDDNSQGYWLVRNSWTPHWGESGYIRIRRTANEGGRCGMDITPQDGSGCKGGPDKVKVCGTCGILFDNVYPTIGVPPS</sequence>
<dbReference type="PROSITE" id="PS00640">
    <property type="entry name" value="THIOL_PROTEASE_ASN"/>
    <property type="match status" value="1"/>
</dbReference>
<dbReference type="FunFam" id="3.90.70.10:FF:000332">
    <property type="entry name" value="Cathepsin L1"/>
    <property type="match status" value="1"/>
</dbReference>
<dbReference type="SMART" id="SM00645">
    <property type="entry name" value="Pept_C1"/>
    <property type="match status" value="1"/>
</dbReference>
<protein>
    <submittedName>
        <fullName evidence="6">Uncharacterized protein</fullName>
    </submittedName>
</protein>
<dbReference type="EMBL" id="GL832967">
    <property type="protein sequence ID" value="EGD74032.1"/>
    <property type="molecule type" value="Genomic_DNA"/>
</dbReference>
<keyword evidence="3" id="KW-0812">Transmembrane</keyword>
<dbReference type="InterPro" id="IPR039417">
    <property type="entry name" value="Peptidase_C1A_papain-like"/>
</dbReference>
<dbReference type="Gene3D" id="3.90.70.10">
    <property type="entry name" value="Cysteine proteinases"/>
    <property type="match status" value="1"/>
</dbReference>
<dbReference type="AlphaFoldDB" id="F2UB19"/>
<dbReference type="GeneID" id="16074170"/>
<feature type="domain" description="Peptidase C1A papain C-terminal" evidence="4">
    <location>
        <begin position="145"/>
        <end position="367"/>
    </location>
</feature>
<feature type="transmembrane region" description="Helical" evidence="3">
    <location>
        <begin position="28"/>
        <end position="49"/>
    </location>
</feature>
<dbReference type="OMA" id="GYMDISF"/>
<dbReference type="PANTHER" id="PTHR12411">
    <property type="entry name" value="CYSTEINE PROTEASE FAMILY C1-RELATED"/>
    <property type="match status" value="1"/>
</dbReference>
<keyword evidence="7" id="KW-1185">Reference proteome</keyword>
<dbReference type="Proteomes" id="UP000007799">
    <property type="component" value="Unassembled WGS sequence"/>
</dbReference>
<reference evidence="6" key="1">
    <citation type="submission" date="2009-08" db="EMBL/GenBank/DDBJ databases">
        <title>Annotation of Salpingoeca rosetta.</title>
        <authorList>
            <consortium name="The Broad Institute Genome Sequencing Platform"/>
            <person name="Russ C."/>
            <person name="Cuomo C."/>
            <person name="Burger G."/>
            <person name="Gray M.W."/>
            <person name="Holland P.W.H."/>
            <person name="King N."/>
            <person name="Lang F.B.F."/>
            <person name="Roger A.J."/>
            <person name="Ruiz-Trillo I."/>
            <person name="Young S.K."/>
            <person name="Zeng Q."/>
            <person name="Gargeya S."/>
            <person name="Alvarado L."/>
            <person name="Berlin A."/>
            <person name="Chapman S.B."/>
            <person name="Chen Z."/>
            <person name="Freedman E."/>
            <person name="Gellesch M."/>
            <person name="Goldberg J."/>
            <person name="Griggs A."/>
            <person name="Gujja S."/>
            <person name="Heilman E."/>
            <person name="Heiman D."/>
            <person name="Howarth C."/>
            <person name="Mehta T."/>
            <person name="Neiman D."/>
            <person name="Pearson M."/>
            <person name="Roberts A."/>
            <person name="Saif S."/>
            <person name="Shea T."/>
            <person name="Shenoy N."/>
            <person name="Sisk P."/>
            <person name="Stolte C."/>
            <person name="Sykes S."/>
            <person name="White J."/>
            <person name="Yandava C."/>
            <person name="Haas B."/>
            <person name="Nusbaum C."/>
            <person name="Birren B."/>
        </authorList>
    </citation>
    <scope>NUCLEOTIDE SEQUENCE [LARGE SCALE GENOMIC DNA]</scope>
    <source>
        <strain evidence="6">ATCC 50818</strain>
    </source>
</reference>
<evidence type="ECO:0000313" key="7">
    <source>
        <dbReference type="Proteomes" id="UP000007799"/>
    </source>
</evidence>
<dbReference type="InterPro" id="IPR000169">
    <property type="entry name" value="Pept_cys_AS"/>
</dbReference>
<dbReference type="SMART" id="SM00848">
    <property type="entry name" value="Inhibitor_I29"/>
    <property type="match status" value="1"/>
</dbReference>
<evidence type="ECO:0000256" key="2">
    <source>
        <dbReference type="ARBA" id="ARBA00023157"/>
    </source>
</evidence>
<dbReference type="PROSITE" id="PS00639">
    <property type="entry name" value="THIOL_PROTEASE_HIS"/>
    <property type="match status" value="1"/>
</dbReference>
<dbReference type="InterPro" id="IPR038765">
    <property type="entry name" value="Papain-like_cys_pep_sf"/>
</dbReference>
<dbReference type="CDD" id="cd02248">
    <property type="entry name" value="Peptidase_C1A"/>
    <property type="match status" value="1"/>
</dbReference>
<evidence type="ECO:0000313" key="6">
    <source>
        <dbReference type="EMBL" id="EGD74032.1"/>
    </source>
</evidence>
<dbReference type="InterPro" id="IPR025661">
    <property type="entry name" value="Pept_asp_AS"/>
</dbReference>
<keyword evidence="3" id="KW-0472">Membrane</keyword>
<accession>F2UB19</accession>
<dbReference type="InParanoid" id="F2UB19"/>
<comment type="similarity">
    <text evidence="1">Belongs to the peptidase C1 family.</text>
</comment>
<evidence type="ECO:0000259" key="4">
    <source>
        <dbReference type="SMART" id="SM00645"/>
    </source>
</evidence>
<evidence type="ECO:0000259" key="5">
    <source>
        <dbReference type="SMART" id="SM00848"/>
    </source>
</evidence>
<proteinExistence type="inferred from homology"/>
<dbReference type="InterPro" id="IPR013201">
    <property type="entry name" value="Prot_inhib_I29"/>
</dbReference>
<dbReference type="SUPFAM" id="SSF54001">
    <property type="entry name" value="Cysteine proteinases"/>
    <property type="match status" value="1"/>
</dbReference>
<keyword evidence="3" id="KW-1133">Transmembrane helix</keyword>
<dbReference type="GO" id="GO:0006508">
    <property type="term" value="P:proteolysis"/>
    <property type="evidence" value="ECO:0007669"/>
    <property type="project" value="InterPro"/>
</dbReference>
<dbReference type="PRINTS" id="PR00705">
    <property type="entry name" value="PAPAIN"/>
</dbReference>